<dbReference type="PANTHER" id="PTHR12815">
    <property type="entry name" value="SORTING AND ASSEMBLY MACHINERY SAMM50 PROTEIN FAMILY MEMBER"/>
    <property type="match status" value="1"/>
</dbReference>
<dbReference type="EMBL" id="BSYI01000022">
    <property type="protein sequence ID" value="GMG83659.1"/>
    <property type="molecule type" value="Genomic_DNA"/>
</dbReference>
<keyword evidence="7 8" id="KW-0998">Cell outer membrane</keyword>
<dbReference type="InterPro" id="IPR023707">
    <property type="entry name" value="OM_assembly_BamA"/>
</dbReference>
<dbReference type="InterPro" id="IPR000184">
    <property type="entry name" value="Bac_surfAg_D15"/>
</dbReference>
<dbReference type="Gene3D" id="2.40.160.50">
    <property type="entry name" value="membrane protein fhac: a member of the omp85/tpsb transporter family"/>
    <property type="match status" value="1"/>
</dbReference>
<dbReference type="Pfam" id="PF07244">
    <property type="entry name" value="POTRA"/>
    <property type="match status" value="4"/>
</dbReference>
<evidence type="ECO:0000256" key="8">
    <source>
        <dbReference type="HAMAP-Rule" id="MF_01430"/>
    </source>
</evidence>
<name>A0ABQ6LK92_9RHOB</name>
<keyword evidence="5 8" id="KW-0677">Repeat</keyword>
<dbReference type="HAMAP" id="MF_01430">
    <property type="entry name" value="OM_assembly_BamA"/>
    <property type="match status" value="1"/>
</dbReference>
<dbReference type="Proteomes" id="UP001239909">
    <property type="component" value="Unassembled WGS sequence"/>
</dbReference>
<evidence type="ECO:0000256" key="2">
    <source>
        <dbReference type="ARBA" id="ARBA00022452"/>
    </source>
</evidence>
<sequence precursor="true">MARFCPVRACILTLALVAAGPPLAGPMSAHAQVAGAGQGAQSQIVIRGNRRIEPGTIISYMALPSDRAITAEDLNAATRRLFDTGLFRDVRVIPADRGIVVEVQENPSINEIAFEGNDIAKDEDLLRIISSRPRFPFTPATAESDAQAIIEIYRRTGRYGAQVEPVIIERSENRVDLVFEIDEGEMTGVSSIDFVGNRAFSDSRLRDEIETRESDFLSVFFSSDVYDPDRLELDKALLRQFYLSRGYADFSLLSATAELAPDRTGFFITFDVEEGEQYTFGEFDVQVNAEGLDAEDFLALIPAEDLTGETYDATEVEEIANELTDLAGEKGFAFVRVQPRADKDTEDRIIDITFELSEGSRIFIERIDIEGNTATLDRVIRREVELVEGDAFDARKIRLTRSAIRGLGYFERVEVEAEPGSGDDRAVLKVKVAEKSTGSINFGIGYSSSAGPIGTVAVTERNFLGRGQIVNATVTAAGDTQVYDLSFTEPKFLDRDLAVTMRGFFIQDDRDDESSFQLNRAGFEPSVAFPLSEDATLQLDYSFSRDDLEAAFNASPAIQVDDGSRFKSSVGYTLSYDKRNDRIEPTGGYLARINQEFAGLGGDAQFVKTRASIKGWQGFFDDDLVASIEVEGGALFTFGDDTRVNDRFFIGGNSLRGFAAEGIGPRDTVNASRDAVGGNFFGVVRAQVSFPIGLPEELGIYGGAFVDAGTLWGLNRTYFDAPAGNTSVSAVTIDDDPKIRVAAGGLLFIDSPFGPIELSVGFPIVKEDFDDDEIFRVSVGTRF</sequence>
<keyword evidence="6 8" id="KW-0472">Membrane</keyword>
<dbReference type="InterPro" id="IPR034746">
    <property type="entry name" value="POTRA"/>
</dbReference>
<evidence type="ECO:0000256" key="9">
    <source>
        <dbReference type="NCBIfam" id="TIGR03303"/>
    </source>
</evidence>
<feature type="signal peptide" evidence="8">
    <location>
        <begin position="1"/>
        <end position="24"/>
    </location>
</feature>
<comment type="subcellular location">
    <subcellularLocation>
        <location evidence="8">Cell outer membrane</location>
    </subcellularLocation>
    <subcellularLocation>
        <location evidence="1">Membrane</location>
    </subcellularLocation>
</comment>
<evidence type="ECO:0000256" key="3">
    <source>
        <dbReference type="ARBA" id="ARBA00022692"/>
    </source>
</evidence>
<accession>A0ABQ6LK92</accession>
<dbReference type="NCBIfam" id="TIGR03303">
    <property type="entry name" value="OM_YaeT"/>
    <property type="match status" value="1"/>
</dbReference>
<evidence type="ECO:0000256" key="5">
    <source>
        <dbReference type="ARBA" id="ARBA00022737"/>
    </source>
</evidence>
<evidence type="ECO:0000313" key="12">
    <source>
        <dbReference type="Proteomes" id="UP001239909"/>
    </source>
</evidence>
<organism evidence="11 12">
    <name type="scientific">Paralimibaculum aggregatum</name>
    <dbReference type="NCBI Taxonomy" id="3036245"/>
    <lineage>
        <taxon>Bacteria</taxon>
        <taxon>Pseudomonadati</taxon>
        <taxon>Pseudomonadota</taxon>
        <taxon>Alphaproteobacteria</taxon>
        <taxon>Rhodobacterales</taxon>
        <taxon>Paracoccaceae</taxon>
        <taxon>Paralimibaculum</taxon>
    </lineage>
</organism>
<dbReference type="Pfam" id="PF01103">
    <property type="entry name" value="Omp85"/>
    <property type="match status" value="1"/>
</dbReference>
<evidence type="ECO:0000259" key="10">
    <source>
        <dbReference type="PROSITE" id="PS51779"/>
    </source>
</evidence>
<proteinExistence type="inferred from homology"/>
<keyword evidence="3 8" id="KW-0812">Transmembrane</keyword>
<feature type="chain" id="PRO_5044945032" description="Outer membrane protein assembly factor BamA" evidence="8">
    <location>
        <begin position="25"/>
        <end position="783"/>
    </location>
</feature>
<evidence type="ECO:0000256" key="4">
    <source>
        <dbReference type="ARBA" id="ARBA00022729"/>
    </source>
</evidence>
<comment type="similarity">
    <text evidence="8">Belongs to the BamA family.</text>
</comment>
<keyword evidence="12" id="KW-1185">Reference proteome</keyword>
<comment type="function">
    <text evidence="8">Part of the outer membrane protein assembly complex, which is involved in assembly and insertion of beta-barrel proteins into the outer membrane.</text>
</comment>
<dbReference type="InterPro" id="IPR010827">
    <property type="entry name" value="BamA/TamA_POTRA"/>
</dbReference>
<reference evidence="11 12" key="1">
    <citation type="submission" date="2023-04" db="EMBL/GenBank/DDBJ databases">
        <title>Marinoamorphus aggregata gen. nov., sp. Nov., isolate from tissue of brittle star Ophioplocus japonicus.</title>
        <authorList>
            <person name="Kawano K."/>
            <person name="Sawayama S."/>
            <person name="Nakagawa S."/>
        </authorList>
    </citation>
    <scope>NUCLEOTIDE SEQUENCE [LARGE SCALE GENOMIC DNA]</scope>
    <source>
        <strain evidence="11 12">NKW23</strain>
    </source>
</reference>
<evidence type="ECO:0000313" key="11">
    <source>
        <dbReference type="EMBL" id="GMG83659.1"/>
    </source>
</evidence>
<dbReference type="Gene3D" id="3.10.20.310">
    <property type="entry name" value="membrane protein fhac"/>
    <property type="match status" value="5"/>
</dbReference>
<dbReference type="InterPro" id="IPR039910">
    <property type="entry name" value="D15-like"/>
</dbReference>
<dbReference type="PIRSF" id="PIRSF006076">
    <property type="entry name" value="OM_assembly_OMP85"/>
    <property type="match status" value="1"/>
</dbReference>
<feature type="domain" description="POTRA" evidence="10">
    <location>
        <begin position="107"/>
        <end position="184"/>
    </location>
</feature>
<comment type="subunit">
    <text evidence="8">Part of the Bam complex.</text>
</comment>
<dbReference type="PROSITE" id="PS51779">
    <property type="entry name" value="POTRA"/>
    <property type="match status" value="3"/>
</dbReference>
<keyword evidence="4 8" id="KW-0732">Signal</keyword>
<feature type="domain" description="POTRA" evidence="10">
    <location>
        <begin position="362"/>
        <end position="435"/>
    </location>
</feature>
<evidence type="ECO:0000256" key="6">
    <source>
        <dbReference type="ARBA" id="ARBA00023136"/>
    </source>
</evidence>
<evidence type="ECO:0000256" key="7">
    <source>
        <dbReference type="ARBA" id="ARBA00023237"/>
    </source>
</evidence>
<keyword evidence="2 8" id="KW-1134">Transmembrane beta strand</keyword>
<evidence type="ECO:0000256" key="1">
    <source>
        <dbReference type="ARBA" id="ARBA00004370"/>
    </source>
</evidence>
<gene>
    <name evidence="8 11" type="primary">bamA</name>
    <name evidence="11" type="ORF">LNKW23_28720</name>
</gene>
<protein>
    <recommendedName>
        <fullName evidence="8 9">Outer membrane protein assembly factor BamA</fullName>
    </recommendedName>
</protein>
<comment type="caution">
    <text evidence="11">The sequence shown here is derived from an EMBL/GenBank/DDBJ whole genome shotgun (WGS) entry which is preliminary data.</text>
</comment>
<dbReference type="PANTHER" id="PTHR12815:SF23">
    <property type="entry name" value="OUTER MEMBRANE PROTEIN ASSEMBLY FACTOR BAMA"/>
    <property type="match status" value="1"/>
</dbReference>
<feature type="domain" description="POTRA" evidence="10">
    <location>
        <begin position="39"/>
        <end position="106"/>
    </location>
</feature>